<feature type="signal peptide" evidence="1">
    <location>
        <begin position="1"/>
        <end position="28"/>
    </location>
</feature>
<sequence>MRYGKRALLAGTAVLATAAMAGTGSAMAQDGTPGARPGAAGREGAPGPFKEAHVTGDAWLKFPADPENPYRRFIVDAHGGPWKLVNGKIVFGAARGTVKYDHYSPDEPGGPSRHHWGWIKVDYVMATGPIAIVSGIRQDDSPANEKRANLTFYQSPRGHKWDRAGFSWGVTLAQCQQMGSGPAPHSANSSGPFGKWLEGYTVKDAPLPIPDGEFEQPDLPPDCKFGQQARRGRGHRPGPGRGRGRVLIVRTSSMPSIVVVHG</sequence>
<keyword evidence="1" id="KW-0732">Signal</keyword>
<gene>
    <name evidence="2" type="ORF">AGRA3207_005488</name>
</gene>
<dbReference type="Proteomes" id="UP001049518">
    <property type="component" value="Chromosome"/>
</dbReference>
<keyword evidence="3" id="KW-1185">Reference proteome</keyword>
<feature type="chain" id="PRO_5045659578" evidence="1">
    <location>
        <begin position="29"/>
        <end position="262"/>
    </location>
</feature>
<protein>
    <submittedName>
        <fullName evidence="2">Uncharacterized protein</fullName>
    </submittedName>
</protein>
<evidence type="ECO:0000256" key="1">
    <source>
        <dbReference type="SAM" id="SignalP"/>
    </source>
</evidence>
<dbReference type="RefSeq" id="WP_231329914.1">
    <property type="nucleotide sequence ID" value="NZ_CP059572.1"/>
</dbReference>
<reference evidence="2" key="1">
    <citation type="submission" date="2020-07" db="EMBL/GenBank/DDBJ databases">
        <authorList>
            <person name="Tarantini F.S."/>
            <person name="Hong K.W."/>
            <person name="Chan K.G."/>
        </authorList>
    </citation>
    <scope>NUCLEOTIDE SEQUENCE</scope>
    <source>
        <strain evidence="2">32-07</strain>
    </source>
</reference>
<evidence type="ECO:0000313" key="3">
    <source>
        <dbReference type="Proteomes" id="UP001049518"/>
    </source>
</evidence>
<accession>A0ABX8QZQ7</accession>
<organism evidence="2 3">
    <name type="scientific">Actinomadura graeca</name>
    <dbReference type="NCBI Taxonomy" id="2750812"/>
    <lineage>
        <taxon>Bacteria</taxon>
        <taxon>Bacillati</taxon>
        <taxon>Actinomycetota</taxon>
        <taxon>Actinomycetes</taxon>
        <taxon>Streptosporangiales</taxon>
        <taxon>Thermomonosporaceae</taxon>
        <taxon>Actinomadura</taxon>
    </lineage>
</organism>
<name>A0ABX8QZQ7_9ACTN</name>
<dbReference type="EMBL" id="CP059572">
    <property type="protein sequence ID" value="QXJ24212.1"/>
    <property type="molecule type" value="Genomic_DNA"/>
</dbReference>
<evidence type="ECO:0000313" key="2">
    <source>
        <dbReference type="EMBL" id="QXJ24212.1"/>
    </source>
</evidence>
<proteinExistence type="predicted"/>